<name>A0ABU4BDQ2_9NOCA</name>
<keyword evidence="1" id="KW-0472">Membrane</keyword>
<organism evidence="2 3">
    <name type="scientific">Rhodococcoides yunnanense</name>
    <dbReference type="NCBI Taxonomy" id="278209"/>
    <lineage>
        <taxon>Bacteria</taxon>
        <taxon>Bacillati</taxon>
        <taxon>Actinomycetota</taxon>
        <taxon>Actinomycetes</taxon>
        <taxon>Mycobacteriales</taxon>
        <taxon>Nocardiaceae</taxon>
        <taxon>Rhodococcoides</taxon>
    </lineage>
</organism>
<dbReference type="RefSeq" id="WP_317564743.1">
    <property type="nucleotide sequence ID" value="NZ_JAWLJX010000003.1"/>
</dbReference>
<proteinExistence type="predicted"/>
<gene>
    <name evidence="2" type="ORF">R3P96_13420</name>
</gene>
<feature type="transmembrane region" description="Helical" evidence="1">
    <location>
        <begin position="224"/>
        <end position="243"/>
    </location>
</feature>
<evidence type="ECO:0000313" key="2">
    <source>
        <dbReference type="EMBL" id="MDV6262341.1"/>
    </source>
</evidence>
<evidence type="ECO:0000313" key="3">
    <source>
        <dbReference type="Proteomes" id="UP001185755"/>
    </source>
</evidence>
<feature type="transmembrane region" description="Helical" evidence="1">
    <location>
        <begin position="54"/>
        <end position="76"/>
    </location>
</feature>
<protein>
    <recommendedName>
        <fullName evidence="4">DUF4239 domain-containing protein</fullName>
    </recommendedName>
</protein>
<feature type="transmembrane region" description="Helical" evidence="1">
    <location>
        <begin position="12"/>
        <end position="34"/>
    </location>
</feature>
<comment type="caution">
    <text evidence="2">The sequence shown here is derived from an EMBL/GenBank/DDBJ whole genome shotgun (WGS) entry which is preliminary data.</text>
</comment>
<dbReference type="Proteomes" id="UP001185755">
    <property type="component" value="Unassembled WGS sequence"/>
</dbReference>
<feature type="transmembrane region" description="Helical" evidence="1">
    <location>
        <begin position="193"/>
        <end position="212"/>
    </location>
</feature>
<reference evidence="2 3" key="1">
    <citation type="submission" date="2023-10" db="EMBL/GenBank/DDBJ databases">
        <title>Development of a sustainable strategy for remediation of hydrocarbon-contaminated territories based on the waste exchange concept.</title>
        <authorList>
            <person name="Krivoruchko A."/>
        </authorList>
    </citation>
    <scope>NUCLEOTIDE SEQUENCE [LARGE SCALE GENOMIC DNA]</scope>
    <source>
        <strain evidence="2 3">IEGM 1323</strain>
    </source>
</reference>
<accession>A0ABU4BDQ2</accession>
<evidence type="ECO:0008006" key="4">
    <source>
        <dbReference type="Google" id="ProtNLM"/>
    </source>
</evidence>
<keyword evidence="1" id="KW-1133">Transmembrane helix</keyword>
<keyword evidence="3" id="KW-1185">Reference proteome</keyword>
<dbReference type="EMBL" id="JAWLJX010000003">
    <property type="protein sequence ID" value="MDV6262341.1"/>
    <property type="molecule type" value="Genomic_DNA"/>
</dbReference>
<sequence length="273" mass="29826">MLTTILPGLRDLRTPLAAGYLWLLALFLVVVDWLPSAGVDDAALSQLIRWGGSVGTTTLLGVLTFVAYLVGSALCVEDIDIAGREPSISTLPKLLTHGARSSGPSREVLLHYENLIRDELKTAESRIGIERVLSALSVTPYDFSEGGGYDTLVNAAKAKVGADRSMIENRLHVEKLALWDDYDRECAEGQFRLSVIPPLVVIIVGVFIRFVIATGFSPQLLPGVAALLLALYLITVIFGRGIYRLTKAYEVLVIAVCMDPDRSPFLADLRRMR</sequence>
<keyword evidence="1" id="KW-0812">Transmembrane</keyword>
<evidence type="ECO:0000256" key="1">
    <source>
        <dbReference type="SAM" id="Phobius"/>
    </source>
</evidence>